<dbReference type="InterPro" id="IPR005801">
    <property type="entry name" value="ADC_synthase"/>
</dbReference>
<dbReference type="Pfam" id="PF00425">
    <property type="entry name" value="Chorismate_bind"/>
    <property type="match status" value="1"/>
</dbReference>
<comment type="similarity">
    <text evidence="4">Belongs to the isochorismate synthase family.</text>
</comment>
<dbReference type="NCBIfam" id="TIGR00543">
    <property type="entry name" value="isochor_syn"/>
    <property type="match status" value="1"/>
</dbReference>
<dbReference type="GO" id="GO:0006952">
    <property type="term" value="P:defense response"/>
    <property type="evidence" value="ECO:0007669"/>
    <property type="project" value="UniProtKB-KW"/>
</dbReference>
<organism evidence="13 14">
    <name type="scientific">Solanum verrucosum</name>
    <dbReference type="NCBI Taxonomy" id="315347"/>
    <lineage>
        <taxon>Eukaryota</taxon>
        <taxon>Viridiplantae</taxon>
        <taxon>Streptophyta</taxon>
        <taxon>Embryophyta</taxon>
        <taxon>Tracheophyta</taxon>
        <taxon>Spermatophyta</taxon>
        <taxon>Magnoliopsida</taxon>
        <taxon>eudicotyledons</taxon>
        <taxon>Gunneridae</taxon>
        <taxon>Pentapetalae</taxon>
        <taxon>asterids</taxon>
        <taxon>lamiids</taxon>
        <taxon>Solanales</taxon>
        <taxon>Solanaceae</taxon>
        <taxon>Solanoideae</taxon>
        <taxon>Solaneae</taxon>
        <taxon>Solanum</taxon>
    </lineage>
</organism>
<evidence type="ECO:0000256" key="9">
    <source>
        <dbReference type="ARBA" id="ARBA00022842"/>
    </source>
</evidence>
<dbReference type="GO" id="GO:0009507">
    <property type="term" value="C:chloroplast"/>
    <property type="evidence" value="ECO:0007669"/>
    <property type="project" value="UniProtKB-SubCell"/>
</dbReference>
<evidence type="ECO:0000256" key="11">
    <source>
        <dbReference type="ARBA" id="ARBA00023235"/>
    </source>
</evidence>
<dbReference type="PANTHER" id="PTHR47253:SF4">
    <property type="entry name" value="ISOCHORISMATE SYNTHASE 2, CHLOROPLASTIC"/>
    <property type="match status" value="1"/>
</dbReference>
<keyword evidence="14" id="KW-1185">Reference proteome</keyword>
<name>A0AAF0TW38_SOLVR</name>
<comment type="subcellular location">
    <subcellularLocation>
        <location evidence="3">Plastid</location>
        <location evidence="3">Chloroplast</location>
    </subcellularLocation>
</comment>
<dbReference type="GO" id="GO:0042372">
    <property type="term" value="P:phylloquinone biosynthetic process"/>
    <property type="evidence" value="ECO:0007669"/>
    <property type="project" value="TreeGrafter"/>
</dbReference>
<dbReference type="InterPro" id="IPR015890">
    <property type="entry name" value="Chorismate_C"/>
</dbReference>
<accession>A0AAF0TW38</accession>
<reference evidence="13" key="1">
    <citation type="submission" date="2023-08" db="EMBL/GenBank/DDBJ databases">
        <title>A de novo genome assembly of Solanum verrucosum Schlechtendal, a Mexican diploid species geographically isolated from the other diploid A-genome species in potato relatives.</title>
        <authorList>
            <person name="Hosaka K."/>
        </authorList>
    </citation>
    <scope>NUCLEOTIDE SEQUENCE</scope>
    <source>
        <tissue evidence="13">Young leaves</tissue>
    </source>
</reference>
<protein>
    <recommendedName>
        <fullName evidence="5">isochorismate synthase</fullName>
        <ecNumber evidence="5">5.4.4.2</ecNumber>
    </recommendedName>
</protein>
<sequence length="615" mass="69035">MAVGTRHSTVQFMELESLSLMKYGLSYRKQSVHFSNTCRQRYTQRCSMSMNGCQGDPTVPIGTVETRSLPAVSSLSLAMELLNSAISDMIKSDPPPYNSGIIRLEVPIEAQFEALEWLQAQNHLFLPRCFFSGRRPPTVASEVCINETSSHTKLVSVAGVGSAVFFTHLRPFSLDDWRAIRRFLSKKCPLIRAYGAIRFDATTTIASEWSAFGSFYFMVPQVEFDELEGSSIIAATIAWDNAASWTYQRAIDALGATIWQLSSVPMTVEKKIPYSHIVANTHVPDKASWDHAVKRALQIISRNDPVLIKVVLARSTRVVTAADIDPLTWLTCLKVEGQNEYQFCLQPPHSPAFIGNTPEQLFHRDRLIISTEALAGTRVRGGSELLDLKIEQDLLSSAKDHNEFAIVREWIRRRLEAVCSSVLIEPKKAVRKFRRVQHLNAQLRGRLQAEDDEFKILSSMHPTPAVCGYPTEDARDFISETEMFDRGMYAGPVGWFGGEESEFAVGIRSALVEKGLGALIYAGTGIVEGSDSSLEWEELELKTSQVSLIILSYAIRHAFCYLVREELVYPLSRNDNIIFFSAASFCRLQQFTKLMKLEAPLLTRGQSRIINQNEK</sequence>
<dbReference type="GO" id="GO:0008909">
    <property type="term" value="F:isochorismate synthase activity"/>
    <property type="evidence" value="ECO:0007669"/>
    <property type="project" value="UniProtKB-EC"/>
</dbReference>
<evidence type="ECO:0000259" key="12">
    <source>
        <dbReference type="Pfam" id="PF00425"/>
    </source>
</evidence>
<evidence type="ECO:0000256" key="5">
    <source>
        <dbReference type="ARBA" id="ARBA00012824"/>
    </source>
</evidence>
<evidence type="ECO:0000256" key="3">
    <source>
        <dbReference type="ARBA" id="ARBA00004229"/>
    </source>
</evidence>
<evidence type="ECO:0000313" key="14">
    <source>
        <dbReference type="Proteomes" id="UP001234989"/>
    </source>
</evidence>
<comment type="catalytic activity">
    <reaction evidence="1">
        <text>chorismate = isochorismate</text>
        <dbReference type="Rhea" id="RHEA:18985"/>
        <dbReference type="ChEBI" id="CHEBI:29748"/>
        <dbReference type="ChEBI" id="CHEBI:29780"/>
        <dbReference type="EC" id="5.4.4.2"/>
    </reaction>
</comment>
<evidence type="ECO:0000256" key="6">
    <source>
        <dbReference type="ARBA" id="ARBA00022528"/>
    </source>
</evidence>
<dbReference type="FunFam" id="3.60.120.10:FF:000005">
    <property type="entry name" value="isochorismate synthase, chloroplastic-like isoform X1"/>
    <property type="match status" value="1"/>
</dbReference>
<dbReference type="Proteomes" id="UP001234989">
    <property type="component" value="Chromosome 6"/>
</dbReference>
<keyword evidence="11" id="KW-0413">Isomerase</keyword>
<evidence type="ECO:0000256" key="1">
    <source>
        <dbReference type="ARBA" id="ARBA00000799"/>
    </source>
</evidence>
<evidence type="ECO:0000256" key="8">
    <source>
        <dbReference type="ARBA" id="ARBA00022821"/>
    </source>
</evidence>
<keyword evidence="7" id="KW-0934">Plastid</keyword>
<feature type="non-terminal residue" evidence="13">
    <location>
        <position position="615"/>
    </location>
</feature>
<keyword evidence="10" id="KW-0809">Transit peptide</keyword>
<comment type="cofactor">
    <cofactor evidence="2">
        <name>Mg(2+)</name>
        <dbReference type="ChEBI" id="CHEBI:18420"/>
    </cofactor>
</comment>
<evidence type="ECO:0000256" key="7">
    <source>
        <dbReference type="ARBA" id="ARBA00022640"/>
    </source>
</evidence>
<dbReference type="PANTHER" id="PTHR47253">
    <property type="match status" value="1"/>
</dbReference>
<keyword evidence="6" id="KW-0150">Chloroplast</keyword>
<dbReference type="SUPFAM" id="SSF56322">
    <property type="entry name" value="ADC synthase"/>
    <property type="match status" value="1"/>
</dbReference>
<evidence type="ECO:0000313" key="13">
    <source>
        <dbReference type="EMBL" id="WMV35362.1"/>
    </source>
</evidence>
<evidence type="ECO:0000256" key="4">
    <source>
        <dbReference type="ARBA" id="ARBA00005297"/>
    </source>
</evidence>
<dbReference type="AlphaFoldDB" id="A0AAF0TW38"/>
<feature type="domain" description="Chorismate-utilising enzyme C-terminal" evidence="12">
    <location>
        <begin position="286"/>
        <end position="542"/>
    </location>
</feature>
<proteinExistence type="inferred from homology"/>
<dbReference type="InterPro" id="IPR044250">
    <property type="entry name" value="MenF-like"/>
</dbReference>
<evidence type="ECO:0000256" key="2">
    <source>
        <dbReference type="ARBA" id="ARBA00001946"/>
    </source>
</evidence>
<keyword evidence="8" id="KW-0611">Plant defense</keyword>
<dbReference type="Gene3D" id="3.60.120.10">
    <property type="entry name" value="Anthranilate synthase"/>
    <property type="match status" value="1"/>
</dbReference>
<evidence type="ECO:0000256" key="10">
    <source>
        <dbReference type="ARBA" id="ARBA00022946"/>
    </source>
</evidence>
<dbReference type="EC" id="5.4.4.2" evidence="5"/>
<dbReference type="EMBL" id="CP133617">
    <property type="protein sequence ID" value="WMV35362.1"/>
    <property type="molecule type" value="Genomic_DNA"/>
</dbReference>
<dbReference type="InterPro" id="IPR004561">
    <property type="entry name" value="IsoChor_synthase"/>
</dbReference>
<gene>
    <name evidence="13" type="ORF">MTR67_028747</name>
</gene>
<keyword evidence="9" id="KW-0460">Magnesium</keyword>